<dbReference type="GO" id="GO:0005576">
    <property type="term" value="C:extracellular region"/>
    <property type="evidence" value="ECO:0007669"/>
    <property type="project" value="UniProtKB-SubCell"/>
</dbReference>
<dbReference type="InterPro" id="IPR041436">
    <property type="entry name" value="RNAse_A_bac"/>
</dbReference>
<evidence type="ECO:0000256" key="1">
    <source>
        <dbReference type="ARBA" id="ARBA00004613"/>
    </source>
</evidence>
<evidence type="ECO:0000313" key="6">
    <source>
        <dbReference type="Proteomes" id="UP000199263"/>
    </source>
</evidence>
<evidence type="ECO:0000259" key="3">
    <source>
        <dbReference type="Pfam" id="PF14449"/>
    </source>
</evidence>
<gene>
    <name evidence="5" type="ORF">SAMN05421842_12916</name>
</gene>
<evidence type="ECO:0000313" key="5">
    <source>
        <dbReference type="EMBL" id="SFD27842.1"/>
    </source>
</evidence>
<dbReference type="EMBL" id="FOMG01000029">
    <property type="protein sequence ID" value="SFD27842.1"/>
    <property type="molecule type" value="Genomic_DNA"/>
</dbReference>
<protein>
    <submittedName>
        <fullName evidence="5">Pre-toxin TG</fullName>
    </submittedName>
</protein>
<feature type="domain" description="Bacterial CdiA-CT RNAse A" evidence="4">
    <location>
        <begin position="202"/>
        <end position="254"/>
    </location>
</feature>
<dbReference type="Pfam" id="PF14449">
    <property type="entry name" value="PT-TG"/>
    <property type="match status" value="1"/>
</dbReference>
<comment type="subcellular location">
    <subcellularLocation>
        <location evidence="1">Secreted</location>
    </subcellularLocation>
</comment>
<keyword evidence="6" id="KW-1185">Reference proteome</keyword>
<accession>A0A1I1R0T7</accession>
<dbReference type="Pfam" id="PF18431">
    <property type="entry name" value="RNAse_A_bac"/>
    <property type="match status" value="1"/>
</dbReference>
<evidence type="ECO:0000259" key="4">
    <source>
        <dbReference type="Pfam" id="PF18431"/>
    </source>
</evidence>
<dbReference type="AlphaFoldDB" id="A0A1I1R0T7"/>
<evidence type="ECO:0000256" key="2">
    <source>
        <dbReference type="ARBA" id="ARBA00022525"/>
    </source>
</evidence>
<name>A0A1I1R0T7_9CLOT</name>
<organism evidence="5 6">
    <name type="scientific">Clostridium uliginosum</name>
    <dbReference type="NCBI Taxonomy" id="119641"/>
    <lineage>
        <taxon>Bacteria</taxon>
        <taxon>Bacillati</taxon>
        <taxon>Bacillota</taxon>
        <taxon>Clostridia</taxon>
        <taxon>Eubacteriales</taxon>
        <taxon>Clostridiaceae</taxon>
        <taxon>Clostridium</taxon>
    </lineage>
</organism>
<proteinExistence type="predicted"/>
<dbReference type="STRING" id="119641.SAMN05421842_12916"/>
<feature type="domain" description="Pre-toxin TG" evidence="3">
    <location>
        <begin position="68"/>
        <end position="131"/>
    </location>
</feature>
<dbReference type="OrthoDB" id="6636741at2"/>
<dbReference type="InterPro" id="IPR027797">
    <property type="entry name" value="PT-TG_dom"/>
</dbReference>
<sequence>MHKEYEDMKVEIDVYNASLSEQSAENTSNFMSKLIFDAEINKKKIDSYDKYINEMITSSDFDYETNDERTISMGAYFIPVLGEYKMLAEIVDGKDLVSGRRYSVGEQLFAIGAVGAGSLIGKVYKGVKAGLASGVEETSGKIAEGTVFAMNGVRDSSGIEKLAKSITEKVVGKGERIKGATDPKKIKDTLNGGLDVHESMGGHLLEKHVGKTEQELLDRLKNQPKISGSSSFSDKNIAEDVCYKILSNKNNKIKINE</sequence>
<reference evidence="5 6" key="1">
    <citation type="submission" date="2016-10" db="EMBL/GenBank/DDBJ databases">
        <authorList>
            <person name="de Groot N.N."/>
        </authorList>
    </citation>
    <scope>NUCLEOTIDE SEQUENCE [LARGE SCALE GENOMIC DNA]</scope>
    <source>
        <strain evidence="5 6">DSM 12992</strain>
    </source>
</reference>
<dbReference type="Proteomes" id="UP000199263">
    <property type="component" value="Unassembled WGS sequence"/>
</dbReference>
<keyword evidence="2" id="KW-0964">Secreted</keyword>